<accession>A0ABD3PEH8</accession>
<feature type="region of interest" description="Disordered" evidence="1">
    <location>
        <begin position="197"/>
        <end position="291"/>
    </location>
</feature>
<feature type="domain" description="Orc1-like AAA ATPase" evidence="2">
    <location>
        <begin position="598"/>
        <end position="783"/>
    </location>
</feature>
<dbReference type="Pfam" id="PF13191">
    <property type="entry name" value="AAA_16"/>
    <property type="match status" value="1"/>
</dbReference>
<name>A0ABD3PEH8_9STRA</name>
<dbReference type="PANTHER" id="PTHR43642:SF1">
    <property type="entry name" value="HYBRID SIGNAL TRANSDUCTION HISTIDINE KINASE G"/>
    <property type="match status" value="1"/>
</dbReference>
<dbReference type="InterPro" id="IPR011990">
    <property type="entry name" value="TPR-like_helical_dom_sf"/>
</dbReference>
<dbReference type="Proteomes" id="UP001516023">
    <property type="component" value="Unassembled WGS sequence"/>
</dbReference>
<feature type="compositionally biased region" description="Polar residues" evidence="1">
    <location>
        <begin position="197"/>
        <end position="215"/>
    </location>
</feature>
<dbReference type="EMBL" id="JABMIG020000210">
    <property type="protein sequence ID" value="KAL3785736.1"/>
    <property type="molecule type" value="Genomic_DNA"/>
</dbReference>
<dbReference type="InterPro" id="IPR027417">
    <property type="entry name" value="P-loop_NTPase"/>
</dbReference>
<dbReference type="SUPFAM" id="SSF48452">
    <property type="entry name" value="TPR-like"/>
    <property type="match status" value="1"/>
</dbReference>
<evidence type="ECO:0000259" key="2">
    <source>
        <dbReference type="Pfam" id="PF13191"/>
    </source>
</evidence>
<sequence>MGELTSQMSNRPDSFFDSRAIDLRGCGNEPMWSIRCGRGVGRNGTGASRTLRCRECWEEDEPNRGSKLRKLTEIEGDDGPRALVVCPDLQLSSPNRRFPMASAIPLRRWIKGALDEENVCGALSTAYVKSSLRIALSLAQQIHNVEQPSNVGLSCGLDSLPPPFPVACIDWADCVTIGLKSTNPPCNLHHPHQHFTIQTSPDNGHSHNQALTPLFSTADRPLTTPPKVTGVTLKMDFGSSPNRPPPPNDSPLPNHSTWSTVYDANRAPSSWEGPTPSPSQKMSNGEADDSDSLLRSLHIALDLDESAPSPPASDSAQVQVHEFEDLLDVIARDAQRRAEDSMNSYHFSSLGTSGSAQYDSRDTDEVCYLSVECAQISSKNSIKLCSNAASNHVDALREKLQRIYSLGLVLYELFSGGEMPPPEILVVSSACGLTAISTSGVERTMIGVTSNDHPRNSTDFASTLKISQETIIEGDGHMCEILNRNNFLNDRLNKRQSTFRQFTPSNSVSFAGTSGPSHALCNVSVEHLHIKGVPRPLCDLVYNMIDCINGDFRGNDAYSEMSGVIDDLQLMLDKPSVFLQNLDIDKLVQTGLEFDDTLFVRDHEFDSLLSTYGRFVTGSSELAIITGVSGTGKSVMARRFGHVIAANGGLFLEGKFDQMPGVKSCSGVASVLNDYCNVLARSEECERATLIASELRTSVGTDLRFLIQAIPKLGKILNEESTDQLPEHDCAKATKRLHYLLSQFVEVISRCLGTPITLFMDDVQWADLASTSIISQLLTTLRSSNERTQFFFLGCCRDNEMDEDHIFWKMTKHVCSLGLKTTIVKLDCMNKDTLHDVVARLLHLSPRLVRSLSDIVYHKTKGNPLFFSRMMLSLNKEGLLHLSLTRRRWEWDEDKINARKLPGDVAMFFIQSIGKLPSDVKEALGTLSCFGASIGCDIVQYLETNLDMNLIEPLNVAIAEGLVTKHGGKYRFSHDRIQEAAYGLMEEQDCCVQHMSNGLSLIDLALITGKPCLLFTAVTQVNLGGPSAVRDSEHYSLIASYNLMAGKRAMEMSDFSSAFSFFDNGMSFLRKNHWQDQYDLSLELFHLAAKSAVAIKNITSLNIICDEVSKNARCFGDTLNTSFVLMSALTHSWVEESIELGMTTLAQLDVDIPNSPSREDTLQLISQTQSMLEGIPDETLVSYHIMSDHKMLMAMKFLAKLENSLQQVKPTLQPLVTIKMVRTTIEHGISCMSSIGFAYFGGMLAEIGDVRGGYRFTKLALALLHKFQNTDMAGEVIWLSTEILSYIEPLQLTNEYRHQGQNIAMSAGDIHWACLNKLIFSSTLIWSGVKLPVVKEAFARAKVFMAEQCHLTSLYYLRIFERSISVLMGDENETLSDEQMTITVAENKNPYQLVIFYFHKMFLCLVLNGSDDLKQCVVKFIEFDMPSWFLLSGRAIQSFITSLASFKIYRETGDLLWAERAKTHKERISRWKEQGSLWNFEHKSYLLDAEECYSNGDFKRAQVFYNNAISSAQRHKFVHEEAISCELAGSFHLNIGNKESALKHYIDAHGKYLEWGALAKAIELSAVIQRILAGASTLSEHGSRAPEREGHYDKYEATVFWRRTRRIQVRWFPIPSSSVFVAVPPAEFLAVELARQADNTGLYHAPYLSGFAVVPAAEPVAQADAPVPSFSPTAVDHSAVVALQVSESSAASLTPSDVAVVDDQSEAGAVSAASRPSAASALSLETAASVDGDPSTSPDQCSPSAPFHCAAEPSIQTVVAAHSIDAASSAVRTRPAVAALSLEATGTGPAVAALFLEAAGAATAETVPAAKDVDAQSSSVPPLVGNSLLVEDVAPAFYHERKSRLTMTRLL</sequence>
<keyword evidence="4" id="KW-1185">Reference proteome</keyword>
<dbReference type="SUPFAM" id="SSF52540">
    <property type="entry name" value="P-loop containing nucleoside triphosphate hydrolases"/>
    <property type="match status" value="1"/>
</dbReference>
<evidence type="ECO:0000256" key="1">
    <source>
        <dbReference type="SAM" id="MobiDB-lite"/>
    </source>
</evidence>
<organism evidence="3 4">
    <name type="scientific">Cyclotella cryptica</name>
    <dbReference type="NCBI Taxonomy" id="29204"/>
    <lineage>
        <taxon>Eukaryota</taxon>
        <taxon>Sar</taxon>
        <taxon>Stramenopiles</taxon>
        <taxon>Ochrophyta</taxon>
        <taxon>Bacillariophyta</taxon>
        <taxon>Coscinodiscophyceae</taxon>
        <taxon>Thalassiosirophycidae</taxon>
        <taxon>Stephanodiscales</taxon>
        <taxon>Stephanodiscaceae</taxon>
        <taxon>Cyclotella</taxon>
    </lineage>
</organism>
<dbReference type="PANTHER" id="PTHR43642">
    <property type="entry name" value="HYBRID SIGNAL TRANSDUCTION HISTIDINE KINASE G"/>
    <property type="match status" value="1"/>
</dbReference>
<proteinExistence type="predicted"/>
<dbReference type="InterPro" id="IPR053159">
    <property type="entry name" value="Hybrid_Histidine_Kinase"/>
</dbReference>
<evidence type="ECO:0000313" key="4">
    <source>
        <dbReference type="Proteomes" id="UP001516023"/>
    </source>
</evidence>
<protein>
    <recommendedName>
        <fullName evidence="2">Orc1-like AAA ATPase domain-containing protein</fullName>
    </recommendedName>
</protein>
<feature type="region of interest" description="Disordered" evidence="1">
    <location>
        <begin position="1724"/>
        <end position="1745"/>
    </location>
</feature>
<dbReference type="Gene3D" id="3.40.50.300">
    <property type="entry name" value="P-loop containing nucleotide triphosphate hydrolases"/>
    <property type="match status" value="1"/>
</dbReference>
<reference evidence="3 4" key="1">
    <citation type="journal article" date="2020" name="G3 (Bethesda)">
        <title>Improved Reference Genome for Cyclotella cryptica CCMP332, a Model for Cell Wall Morphogenesis, Salinity Adaptation, and Lipid Production in Diatoms (Bacillariophyta).</title>
        <authorList>
            <person name="Roberts W.R."/>
            <person name="Downey K.M."/>
            <person name="Ruck E.C."/>
            <person name="Traller J.C."/>
            <person name="Alverson A.J."/>
        </authorList>
    </citation>
    <scope>NUCLEOTIDE SEQUENCE [LARGE SCALE GENOMIC DNA]</scope>
    <source>
        <strain evidence="3 4">CCMP332</strain>
    </source>
</reference>
<comment type="caution">
    <text evidence="3">The sequence shown here is derived from an EMBL/GenBank/DDBJ whole genome shotgun (WGS) entry which is preliminary data.</text>
</comment>
<dbReference type="InterPro" id="IPR041664">
    <property type="entry name" value="AAA_16"/>
</dbReference>
<feature type="compositionally biased region" description="Polar residues" evidence="1">
    <location>
        <begin position="1734"/>
        <end position="1743"/>
    </location>
</feature>
<evidence type="ECO:0000313" key="3">
    <source>
        <dbReference type="EMBL" id="KAL3785736.1"/>
    </source>
</evidence>
<gene>
    <name evidence="3" type="ORF">HJC23_006305</name>
</gene>